<dbReference type="Pfam" id="PF13193">
    <property type="entry name" value="AMP-binding_C"/>
    <property type="match status" value="1"/>
</dbReference>
<dbReference type="RefSeq" id="WP_346178971.1">
    <property type="nucleotide sequence ID" value="NZ_BAAASD010000058.1"/>
</dbReference>
<organism evidence="5 6">
    <name type="scientific">Streptomyces cuspidosporus</name>
    <dbReference type="NCBI Taxonomy" id="66882"/>
    <lineage>
        <taxon>Bacteria</taxon>
        <taxon>Bacillati</taxon>
        <taxon>Actinomycetota</taxon>
        <taxon>Actinomycetes</taxon>
        <taxon>Kitasatosporales</taxon>
        <taxon>Streptomycetaceae</taxon>
        <taxon>Streptomyces</taxon>
    </lineage>
</organism>
<evidence type="ECO:0000313" key="5">
    <source>
        <dbReference type="EMBL" id="GAA2371809.1"/>
    </source>
</evidence>
<dbReference type="PANTHER" id="PTHR45527:SF1">
    <property type="entry name" value="FATTY ACID SYNTHASE"/>
    <property type="match status" value="1"/>
</dbReference>
<feature type="transmembrane region" description="Helical" evidence="2">
    <location>
        <begin position="637"/>
        <end position="657"/>
    </location>
</feature>
<feature type="domain" description="AMP-dependent synthetase/ligase" evidence="3">
    <location>
        <begin position="14"/>
        <end position="378"/>
    </location>
</feature>
<dbReference type="InterPro" id="IPR045851">
    <property type="entry name" value="AMP-bd_C_sf"/>
</dbReference>
<dbReference type="PANTHER" id="PTHR45527">
    <property type="entry name" value="NONRIBOSOMAL PEPTIDE SYNTHETASE"/>
    <property type="match status" value="1"/>
</dbReference>
<dbReference type="InterPro" id="IPR000873">
    <property type="entry name" value="AMP-dep_synth/lig_dom"/>
</dbReference>
<evidence type="ECO:0000259" key="3">
    <source>
        <dbReference type="Pfam" id="PF00501"/>
    </source>
</evidence>
<name>A0ABP5U9W6_9ACTN</name>
<evidence type="ECO:0000256" key="1">
    <source>
        <dbReference type="SAM" id="MobiDB-lite"/>
    </source>
</evidence>
<keyword evidence="2" id="KW-1133">Transmembrane helix</keyword>
<dbReference type="Proteomes" id="UP001500253">
    <property type="component" value="Unassembled WGS sequence"/>
</dbReference>
<reference evidence="6" key="1">
    <citation type="journal article" date="2019" name="Int. J. Syst. Evol. Microbiol.">
        <title>The Global Catalogue of Microorganisms (GCM) 10K type strain sequencing project: providing services to taxonomists for standard genome sequencing and annotation.</title>
        <authorList>
            <consortium name="The Broad Institute Genomics Platform"/>
            <consortium name="The Broad Institute Genome Sequencing Center for Infectious Disease"/>
            <person name="Wu L."/>
            <person name="Ma J."/>
        </authorList>
    </citation>
    <scope>NUCLEOTIDE SEQUENCE [LARGE SCALE GENOMIC DNA]</scope>
    <source>
        <strain evidence="6">JCM 4316</strain>
    </source>
</reference>
<dbReference type="InterPro" id="IPR042099">
    <property type="entry name" value="ANL_N_sf"/>
</dbReference>
<sequence length="678" mass="73038">MPQESTRRVHQFYEDHARRTPDAVAVVSGEQRLTYRELDERANRLARHLREAGLPPGGLVAVCLGRDAEVLTAILGVLKAGGAYVPVEPDAPPSVLRHILADAELFGVLTRESLRVMVSDTVRAGRPVICLDTQAEAIADRSADPLAHTGARAADLACVLYTSGTAGRMPRGVLLEHRNLVRAYEGWRVVYRLSPEDRHLQTTPSEFAGFTADWVRALCSGGTLVLAGRDEDPDRAGDAAPLHRLIVDESVTVVVCDVPTVRGLHRHLRSRGADLAAVRLIAVSGDSWHLDEQQALRRTLGPHVRILNVYGVTEAAGSGTWFELPDRPAVTEHPERVSPIGTAFPGAAVAVLGRDGAPTARGARGELGIRGPVVGRGYRDGPTFKRDQYLRTGDLGRVREDGGLEHLGRVSSHADAEAVLRGHPAVGECLVAAVENAQGHKTLTAYVTPVEGGEVDPGELRLFLSTRLPSARGPRTVVPVSSLPRTRAGKLDRTGVPLPAQRAGGRRRTSGKGALPADHGEGEGCGTWGSMMALTVFFSLLSWSLTDSFWPCSTDLSLVPHPWAALFTGLYVAESLAFGLGMGFLFCGRPLMARQGHSPGLTSAAHLAVAWLLIAWWPQDNYYRLAAKTDWSRQAALVYTFNVSLMIAAAVVVAFVATRPRHADRDASRDVSREADRS</sequence>
<keyword evidence="2" id="KW-0472">Membrane</keyword>
<feature type="transmembrane region" description="Helical" evidence="2">
    <location>
        <begin position="563"/>
        <end position="587"/>
    </location>
</feature>
<dbReference type="EMBL" id="BAAASD010000058">
    <property type="protein sequence ID" value="GAA2371809.1"/>
    <property type="molecule type" value="Genomic_DNA"/>
</dbReference>
<evidence type="ECO:0000313" key="6">
    <source>
        <dbReference type="Proteomes" id="UP001500253"/>
    </source>
</evidence>
<keyword evidence="2" id="KW-0812">Transmembrane</keyword>
<dbReference type="SUPFAM" id="SSF56801">
    <property type="entry name" value="Acetyl-CoA synthetase-like"/>
    <property type="match status" value="1"/>
</dbReference>
<keyword evidence="6" id="KW-1185">Reference proteome</keyword>
<evidence type="ECO:0000256" key="2">
    <source>
        <dbReference type="SAM" id="Phobius"/>
    </source>
</evidence>
<accession>A0ABP5U9W6</accession>
<evidence type="ECO:0008006" key="7">
    <source>
        <dbReference type="Google" id="ProtNLM"/>
    </source>
</evidence>
<dbReference type="InterPro" id="IPR025110">
    <property type="entry name" value="AMP-bd_C"/>
</dbReference>
<gene>
    <name evidence="5" type="ORF">GCM10010246_77790</name>
</gene>
<feature type="transmembrane region" description="Helical" evidence="2">
    <location>
        <begin position="599"/>
        <end position="617"/>
    </location>
</feature>
<evidence type="ECO:0000259" key="4">
    <source>
        <dbReference type="Pfam" id="PF13193"/>
    </source>
</evidence>
<comment type="caution">
    <text evidence="5">The sequence shown here is derived from an EMBL/GenBank/DDBJ whole genome shotgun (WGS) entry which is preliminary data.</text>
</comment>
<proteinExistence type="predicted"/>
<dbReference type="Gene3D" id="3.40.50.12780">
    <property type="entry name" value="N-terminal domain of ligase-like"/>
    <property type="match status" value="1"/>
</dbReference>
<dbReference type="Pfam" id="PF00501">
    <property type="entry name" value="AMP-binding"/>
    <property type="match status" value="1"/>
</dbReference>
<protein>
    <recommendedName>
        <fullName evidence="7">Amino acid adenylation domain-containing protein</fullName>
    </recommendedName>
</protein>
<dbReference type="Gene3D" id="3.30.300.30">
    <property type="match status" value="1"/>
</dbReference>
<feature type="region of interest" description="Disordered" evidence="1">
    <location>
        <begin position="488"/>
        <end position="520"/>
    </location>
</feature>
<feature type="domain" description="AMP-binding enzyme C-terminal" evidence="4">
    <location>
        <begin position="417"/>
        <end position="490"/>
    </location>
</feature>